<dbReference type="GO" id="GO:0006891">
    <property type="term" value="P:intra-Golgi vesicle-mediated transport"/>
    <property type="evidence" value="ECO:0007669"/>
    <property type="project" value="InterPro"/>
</dbReference>
<feature type="region of interest" description="Disordered" evidence="11">
    <location>
        <begin position="370"/>
        <end position="392"/>
    </location>
</feature>
<evidence type="ECO:0000256" key="4">
    <source>
        <dbReference type="ARBA" id="ARBA00022448"/>
    </source>
</evidence>
<feature type="compositionally biased region" description="Acidic residues" evidence="11">
    <location>
        <begin position="371"/>
        <end position="384"/>
    </location>
</feature>
<feature type="domain" description="CASP C-terminal" evidence="13">
    <location>
        <begin position="422"/>
        <end position="654"/>
    </location>
</feature>
<feature type="coiled-coil region" evidence="10">
    <location>
        <begin position="399"/>
        <end position="454"/>
    </location>
</feature>
<dbReference type="AlphaFoldDB" id="A0A9P8AJZ9"/>
<organism evidence="15 16">
    <name type="scientific">Scheffersomyces spartinae</name>
    <dbReference type="NCBI Taxonomy" id="45513"/>
    <lineage>
        <taxon>Eukaryota</taxon>
        <taxon>Fungi</taxon>
        <taxon>Dikarya</taxon>
        <taxon>Ascomycota</taxon>
        <taxon>Saccharomycotina</taxon>
        <taxon>Pichiomycetes</taxon>
        <taxon>Debaryomycetaceae</taxon>
        <taxon>Scheffersomyces</taxon>
    </lineage>
</organism>
<evidence type="ECO:0000256" key="7">
    <source>
        <dbReference type="ARBA" id="ARBA00023034"/>
    </source>
</evidence>
<feature type="coiled-coil region" evidence="10">
    <location>
        <begin position="498"/>
        <end position="546"/>
    </location>
</feature>
<evidence type="ECO:0000256" key="9">
    <source>
        <dbReference type="ARBA" id="ARBA00023136"/>
    </source>
</evidence>
<dbReference type="InterPro" id="IPR057476">
    <property type="entry name" value="Cux_N"/>
</dbReference>
<comment type="similarity">
    <text evidence="2">Belongs to the CASP family.</text>
</comment>
<feature type="region of interest" description="Disordered" evidence="11">
    <location>
        <begin position="1"/>
        <end position="22"/>
    </location>
</feature>
<comment type="subcellular location">
    <subcellularLocation>
        <location evidence="1">Golgi apparatus membrane</location>
        <topology evidence="1">Single-pass type IV membrane protein</topology>
    </subcellularLocation>
</comment>
<dbReference type="EMBL" id="JAHMUF010000006">
    <property type="protein sequence ID" value="KAG7194627.1"/>
    <property type="molecule type" value="Genomic_DNA"/>
</dbReference>
<evidence type="ECO:0000313" key="16">
    <source>
        <dbReference type="Proteomes" id="UP000790833"/>
    </source>
</evidence>
<evidence type="ECO:0000256" key="3">
    <source>
        <dbReference type="ARBA" id="ARBA00018691"/>
    </source>
</evidence>
<evidence type="ECO:0000256" key="5">
    <source>
        <dbReference type="ARBA" id="ARBA00022692"/>
    </source>
</evidence>
<dbReference type="OrthoDB" id="10257567at2759"/>
<name>A0A9P8AJZ9_9ASCO</name>
<keyword evidence="6 12" id="KW-1133">Transmembrane helix</keyword>
<evidence type="ECO:0000259" key="13">
    <source>
        <dbReference type="Pfam" id="PF08172"/>
    </source>
</evidence>
<evidence type="ECO:0000256" key="1">
    <source>
        <dbReference type="ARBA" id="ARBA00004409"/>
    </source>
</evidence>
<comment type="caution">
    <text evidence="15">The sequence shown here is derived from an EMBL/GenBank/DDBJ whole genome shotgun (WGS) entry which is preliminary data.</text>
</comment>
<dbReference type="InterPro" id="IPR012955">
    <property type="entry name" value="CASP_C"/>
</dbReference>
<keyword evidence="5 12" id="KW-0812">Transmembrane</keyword>
<evidence type="ECO:0000256" key="12">
    <source>
        <dbReference type="SAM" id="Phobius"/>
    </source>
</evidence>
<dbReference type="RefSeq" id="XP_043050174.1">
    <property type="nucleotide sequence ID" value="XM_043194977.1"/>
</dbReference>
<evidence type="ECO:0000256" key="2">
    <source>
        <dbReference type="ARBA" id="ARBA00006415"/>
    </source>
</evidence>
<reference evidence="15" key="1">
    <citation type="submission" date="2021-03" db="EMBL/GenBank/DDBJ databases">
        <authorList>
            <person name="Palmer J.M."/>
        </authorList>
    </citation>
    <scope>NUCLEOTIDE SEQUENCE</scope>
    <source>
        <strain evidence="15">ARV_011</strain>
    </source>
</reference>
<protein>
    <recommendedName>
        <fullName evidence="3">Protein CASP</fullName>
    </recommendedName>
</protein>
<evidence type="ECO:0000259" key="14">
    <source>
        <dbReference type="Pfam" id="PF25398"/>
    </source>
</evidence>
<keyword evidence="4" id="KW-0813">Transport</keyword>
<gene>
    <name evidence="15" type="ORF">KQ657_004303</name>
</gene>
<dbReference type="Proteomes" id="UP000790833">
    <property type="component" value="Unassembled WGS sequence"/>
</dbReference>
<dbReference type="PANTHER" id="PTHR14043:SF2">
    <property type="entry name" value="HOMEOBOX PROTEIN CUT"/>
    <property type="match status" value="1"/>
</dbReference>
<feature type="coiled-coil region" evidence="10">
    <location>
        <begin position="130"/>
        <end position="331"/>
    </location>
</feature>
<proteinExistence type="inferred from homology"/>
<dbReference type="GO" id="GO:0000139">
    <property type="term" value="C:Golgi membrane"/>
    <property type="evidence" value="ECO:0007669"/>
    <property type="project" value="UniProtKB-SubCell"/>
</dbReference>
<dbReference type="Pfam" id="PF08172">
    <property type="entry name" value="CASP_C"/>
    <property type="match status" value="1"/>
</dbReference>
<feature type="transmembrane region" description="Helical" evidence="12">
    <location>
        <begin position="631"/>
        <end position="649"/>
    </location>
</feature>
<keyword evidence="16" id="KW-1185">Reference proteome</keyword>
<dbReference type="GeneID" id="66117677"/>
<keyword evidence="9 12" id="KW-0472">Membrane</keyword>
<keyword evidence="7" id="KW-0333">Golgi apparatus</keyword>
<feature type="domain" description="Cux N-terminal" evidence="14">
    <location>
        <begin position="21"/>
        <end position="130"/>
    </location>
</feature>
<dbReference type="Pfam" id="PF25398">
    <property type="entry name" value="CUX1_N"/>
    <property type="match status" value="1"/>
</dbReference>
<dbReference type="PANTHER" id="PTHR14043">
    <property type="entry name" value="CCAAT DISPLACEMENT PROTEIN-RELATED"/>
    <property type="match status" value="1"/>
</dbReference>
<evidence type="ECO:0000256" key="8">
    <source>
        <dbReference type="ARBA" id="ARBA00023054"/>
    </source>
</evidence>
<keyword evidence="8 10" id="KW-0175">Coiled coil</keyword>
<evidence type="ECO:0000256" key="11">
    <source>
        <dbReference type="SAM" id="MobiDB-lite"/>
    </source>
</evidence>
<evidence type="ECO:0000256" key="10">
    <source>
        <dbReference type="SAM" id="Coils"/>
    </source>
</evidence>
<evidence type="ECO:0000256" key="6">
    <source>
        <dbReference type="ARBA" id="ARBA00022989"/>
    </source>
</evidence>
<accession>A0A9P8AJZ9</accession>
<sequence length="674" mass="77362">MDSEGLVSKRPVGGSKSSGSHVFSDALQSWTEIDLPTLQKQLDDQGISLKEDQKASLLGRKELAAKTKEFRKLSEEEKLDQIKPLLKLYQNEIDSLNNKKKVVENYFFGIYRVLAEAPDPRPLLEISVDTVMESADADELKNEITRLNEELSKKADYDQLKDRLLKTEQKNAEVMSLKLNAKEEEMKALLEEKESNWVETEAMLNQQLKDYHKQIEELRTSKEVTELQLNSQNAHRDSDINSASILAELEVVSREAENAKKRIFDLQKRNEKLRAELSRSQQEAEFTSLKVEFEKRTSELEGENSLLLANLNETKRKLDDLRHESALKNESYTRDSGRVKLEISSLKEKLAKTSDYDEIKHELQLLRQIEFGEEEDSDNNDGEANEDKNEFGSILSRRNKVLSNELATMRAKQEDYEVKISQLEGDLNATKTELSKVQQLAVNLENDLVDVQDATGSVINDNASIISGMTGVTRMTRNNLGGLRKPSLAPVSEESSILPIITKQRDRFRDRNNELEEEVKKQFNIVSDMRRQINQLKKDNEELYEKTRYLAAINTQHGKKDNHHQRRTLLPKQNAIDLEDNPYQKSYETKLHPIEQFRIREQERINARLSPIERLFISFTRAVLSTRATRMLFFFYCLGLHLIVMFTIIHTVSTNSLMIAEVGINSGTGGIPTS</sequence>
<evidence type="ECO:0000313" key="15">
    <source>
        <dbReference type="EMBL" id="KAG7194627.1"/>
    </source>
</evidence>